<dbReference type="STRING" id="1031564.CINS_0851"/>
<gene>
    <name evidence="3" type="ORF">CINS_0851</name>
</gene>
<dbReference type="InterPro" id="IPR046462">
    <property type="entry name" value="TerL_nuclease"/>
</dbReference>
<dbReference type="InterPro" id="IPR005021">
    <property type="entry name" value="Terminase_largesu-like"/>
</dbReference>
<dbReference type="HOGENOM" id="CLU_026632_6_2_7"/>
<dbReference type="EMBL" id="CP007770">
    <property type="protein sequence ID" value="AJC87815.1"/>
    <property type="molecule type" value="Genomic_DNA"/>
</dbReference>
<evidence type="ECO:0000259" key="2">
    <source>
        <dbReference type="Pfam" id="PF20441"/>
    </source>
</evidence>
<dbReference type="Pfam" id="PF20441">
    <property type="entry name" value="TerL_nuclease"/>
    <property type="match status" value="1"/>
</dbReference>
<evidence type="ECO:0000259" key="1">
    <source>
        <dbReference type="Pfam" id="PF03354"/>
    </source>
</evidence>
<dbReference type="GO" id="GO:0004519">
    <property type="term" value="F:endonuclease activity"/>
    <property type="evidence" value="ECO:0007669"/>
    <property type="project" value="InterPro"/>
</dbReference>
<dbReference type="AlphaFoldDB" id="A0A0A8H2B0"/>
<accession>A0A0A8H2B0</accession>
<dbReference type="RefSeq" id="WP_039650130.1">
    <property type="nucleotide sequence ID" value="NZ_CP007770.1"/>
</dbReference>
<reference evidence="3 4" key="1">
    <citation type="journal article" date="2014" name="Genome Biol. Evol.">
        <title>Comparative Genomics of the Campylobacter lari Group.</title>
        <authorList>
            <person name="Miller W.G."/>
            <person name="Yee E."/>
            <person name="Chapman M.H."/>
            <person name="Smith T.P."/>
            <person name="Bono J.L."/>
            <person name="Huynh S."/>
            <person name="Parker C.T."/>
            <person name="Vandamme P."/>
            <person name="Luong K."/>
            <person name="Korlach J."/>
        </authorList>
    </citation>
    <scope>NUCLEOTIDE SEQUENCE [LARGE SCALE GENOMIC DNA]</scope>
    <source>
        <strain evidence="3 4">NCTC 12927</strain>
    </source>
</reference>
<dbReference type="GeneID" id="74431646"/>
<proteinExistence type="predicted"/>
<dbReference type="Pfam" id="PF03354">
    <property type="entry name" value="TerL_ATPase"/>
    <property type="match status" value="1"/>
</dbReference>
<dbReference type="InterPro" id="IPR046461">
    <property type="entry name" value="TerL_ATPase"/>
</dbReference>
<dbReference type="KEGG" id="cis:CINS_0851"/>
<feature type="domain" description="Terminase large subunit-like endonuclease" evidence="2">
    <location>
        <begin position="250"/>
        <end position="522"/>
    </location>
</feature>
<dbReference type="PANTHER" id="PTHR41287">
    <property type="match status" value="1"/>
</dbReference>
<protein>
    <submittedName>
        <fullName evidence="3">Phage terminase-like protein, large subunit</fullName>
    </submittedName>
</protein>
<organism evidence="3 4">
    <name type="scientific">Campylobacter insulaenigrae NCTC 12927</name>
    <dbReference type="NCBI Taxonomy" id="1031564"/>
    <lineage>
        <taxon>Bacteria</taxon>
        <taxon>Pseudomonadati</taxon>
        <taxon>Campylobacterota</taxon>
        <taxon>Epsilonproteobacteria</taxon>
        <taxon>Campylobacterales</taxon>
        <taxon>Campylobacteraceae</taxon>
        <taxon>Campylobacter</taxon>
    </lineage>
</organism>
<name>A0A0A8H2B0_9BACT</name>
<evidence type="ECO:0000313" key="4">
    <source>
        <dbReference type="Proteomes" id="UP000031163"/>
    </source>
</evidence>
<dbReference type="Gene3D" id="3.40.50.300">
    <property type="entry name" value="P-loop containing nucleotide triphosphate hydrolases"/>
    <property type="match status" value="1"/>
</dbReference>
<feature type="domain" description="Terminase large subunit-like ATPase" evidence="1">
    <location>
        <begin position="83"/>
        <end position="242"/>
    </location>
</feature>
<evidence type="ECO:0000313" key="3">
    <source>
        <dbReference type="EMBL" id="AJC87815.1"/>
    </source>
</evidence>
<dbReference type="PANTHER" id="PTHR41287:SF1">
    <property type="entry name" value="PROTEIN YMFN"/>
    <property type="match status" value="1"/>
</dbReference>
<sequence length="543" mass="62460">MNDIKLRSREDILNYAKKYIKAKNEEFQNSPFYIDTKIALNAVVFVSLLKHTDGELAGKPFVLLNFQIEFIIDIIATYSKEKNARRYSYALLFIPRKNGKTELIGAILLYFLFVDKEKGKKIYCAANETEQAKLVFNAASSMISQERHLNDICYQYKTYREIRKKNTKFEDFIKVLTATSETKDGLRPYVFIYDELHAAKDGKLYKVLEEGTASRSNSLCIVISTAGYNQNSEMKKQYDYCKKVACGIINDPSTYSKIYEPSENDDWHDEKVWAKVNPALGYGVKIEKLREYYEKAKSNANDEVSFKTKHLNIWTSNAGAFVKDDDFMKCNLGKINLTSDVFMGIDLSATTDLTALAIICEIDKILHVDFKFYAPRLCAEQRSRRDKVPYLEWARLGYLTLTPGNSVDYDMLIEDIICFSKTLNIKMIGYDPWNSTEVAKKLSEENLECVQIRQGFASISEPLKEYQIRVLKQTINHNANPIFRWCNNNLVIDKDARENIKPDKKKSSERIDAISALVTAIATKNTFAKPQESIYEKRGIRSL</sequence>
<dbReference type="InterPro" id="IPR027417">
    <property type="entry name" value="P-loop_NTPase"/>
</dbReference>
<dbReference type="Proteomes" id="UP000031163">
    <property type="component" value="Chromosome"/>
</dbReference>